<reference evidence="2 3" key="1">
    <citation type="submission" date="2020-08" db="EMBL/GenBank/DDBJ databases">
        <title>Genomic Encyclopedia of Type Strains, Phase III (KMG-III): the genomes of soil and plant-associated and newly described type strains.</title>
        <authorList>
            <person name="Whitman W."/>
        </authorList>
    </citation>
    <scope>NUCLEOTIDE SEQUENCE [LARGE SCALE GENOMIC DNA]</scope>
    <source>
        <strain evidence="2 3">CECT 8693</strain>
    </source>
</reference>
<gene>
    <name evidence="2" type="ORF">FHR92_002973</name>
</gene>
<feature type="transmembrane region" description="Helical" evidence="1">
    <location>
        <begin position="120"/>
        <end position="138"/>
    </location>
</feature>
<feature type="transmembrane region" description="Helical" evidence="1">
    <location>
        <begin position="6"/>
        <end position="26"/>
    </location>
</feature>
<evidence type="ECO:0000313" key="3">
    <source>
        <dbReference type="Proteomes" id="UP000567067"/>
    </source>
</evidence>
<feature type="transmembrane region" description="Helical" evidence="1">
    <location>
        <begin position="270"/>
        <end position="294"/>
    </location>
</feature>
<accession>A0A7W3XSG3</accession>
<dbReference type="AlphaFoldDB" id="A0A7W3XSG3"/>
<dbReference type="PANTHER" id="PTHR35007:SF2">
    <property type="entry name" value="PILUS ASSEMBLE PROTEIN"/>
    <property type="match status" value="1"/>
</dbReference>
<evidence type="ECO:0000256" key="1">
    <source>
        <dbReference type="SAM" id="Phobius"/>
    </source>
</evidence>
<comment type="caution">
    <text evidence="2">The sequence shown here is derived from an EMBL/GenBank/DDBJ whole genome shotgun (WGS) entry which is preliminary data.</text>
</comment>
<protein>
    <submittedName>
        <fullName evidence="2">Flp pilus assembly protein TadB</fullName>
    </submittedName>
</protein>
<proteinExistence type="predicted"/>
<evidence type="ECO:0000313" key="2">
    <source>
        <dbReference type="EMBL" id="MBA9086495.1"/>
    </source>
</evidence>
<keyword evidence="1" id="KW-0812">Transmembrane</keyword>
<name>A0A7W3XSG3_9BACL</name>
<keyword evidence="1" id="KW-0472">Membrane</keyword>
<sequence>MNILIYSVLIATAAVLVIIPMLQLILPGFERQKRVANIASHFNKTEAELLRLEQNAIVRSFGDRLQRGKWMEFILRKKRRKMYDALGQSSSYEYYMALTILKSFIVTVIPIFFVMVTKEMFFAVMAPLLGGGLFYLGLRKIKFLYQQRQNQIIRDLPNLISKMCIALEVGQPLAQIFQDVSKTYNPILSDLLKKLIANSNVMPMTSALQLFAQDVDVPVMNDFISVVNVIMEKGFHEAEADLRSIETALTELRRLSLVELTKGNPEKMNFFYMVMIGHVIIFFFLMVLFIFGAMNSL</sequence>
<dbReference type="RefSeq" id="WP_182536674.1">
    <property type="nucleotide sequence ID" value="NZ_JACJIP010000019.1"/>
</dbReference>
<dbReference type="EMBL" id="JACJIP010000019">
    <property type="protein sequence ID" value="MBA9086495.1"/>
    <property type="molecule type" value="Genomic_DNA"/>
</dbReference>
<dbReference type="Proteomes" id="UP000567067">
    <property type="component" value="Unassembled WGS sequence"/>
</dbReference>
<keyword evidence="3" id="KW-1185">Reference proteome</keyword>
<feature type="transmembrane region" description="Helical" evidence="1">
    <location>
        <begin position="94"/>
        <end position="114"/>
    </location>
</feature>
<dbReference type="PANTHER" id="PTHR35007">
    <property type="entry name" value="INTEGRAL MEMBRANE PROTEIN-RELATED"/>
    <property type="match status" value="1"/>
</dbReference>
<organism evidence="2 3">
    <name type="scientific">Fontibacillus solani</name>
    <dbReference type="NCBI Taxonomy" id="1572857"/>
    <lineage>
        <taxon>Bacteria</taxon>
        <taxon>Bacillati</taxon>
        <taxon>Bacillota</taxon>
        <taxon>Bacilli</taxon>
        <taxon>Bacillales</taxon>
        <taxon>Paenibacillaceae</taxon>
        <taxon>Fontibacillus</taxon>
    </lineage>
</organism>
<keyword evidence="1" id="KW-1133">Transmembrane helix</keyword>